<dbReference type="Proteomes" id="UP000552757">
    <property type="component" value="Unassembled WGS sequence"/>
</dbReference>
<keyword evidence="2" id="KW-0560">Oxidoreductase</keyword>
<dbReference type="PRINTS" id="PR00359">
    <property type="entry name" value="BP450"/>
</dbReference>
<sequence length="430" mass="47985">MGLDAIDPLDKMLSDYQLVSDSYSGSCPANPYPMLAERRGKCPVMHGDVLAEYSVPSQADFMRSGRPIVTLFRYKDVHAVLKDPVNWQSYLLAEGFGAAVDNMLFTGMDGEVHDTYRALIQKPFSRPEIRRRMDELVVPIIRDEYIARMRPLGRTDLIRDFALPFPLRIAYAFLGFPDDPRVVQELAGLALKVLAGPQFDPELARTTVPASMAAGVRMHEIILPIVAARRAEGTDQDDVIGFMMRSEIGGRRFSDDDITAFVRMLLLAAGETTSRTFGNMMVQLLERPDVLEEVRQNRSLIPKAINETMRRDPTAAALARIAAKDMEIGDVKIAKGTAVSLSIASANHDPEVYERPDELWIQRPMRPLLSFGFGPHICMGMHLALAEIEVALDALLDLPNLRFDPDHEAPFVRGLNLRGADSIHVVWDTD</sequence>
<dbReference type="AlphaFoldDB" id="A0A7W6DLZ9"/>
<dbReference type="InterPro" id="IPR001128">
    <property type="entry name" value="Cyt_P450"/>
</dbReference>
<dbReference type="InterPro" id="IPR017972">
    <property type="entry name" value="Cyt_P450_CS"/>
</dbReference>
<keyword evidence="2" id="KW-0408">Iron</keyword>
<keyword evidence="2" id="KW-0349">Heme</keyword>
<reference evidence="3 4" key="1">
    <citation type="submission" date="2020-08" db="EMBL/GenBank/DDBJ databases">
        <title>Genomic Encyclopedia of Type Strains, Phase IV (KMG-IV): sequencing the most valuable type-strain genomes for metagenomic binning, comparative biology and taxonomic classification.</title>
        <authorList>
            <person name="Goeker M."/>
        </authorList>
    </citation>
    <scope>NUCLEOTIDE SEQUENCE [LARGE SCALE GENOMIC DNA]</scope>
    <source>
        <strain evidence="3 4">DSM 29348</strain>
    </source>
</reference>
<evidence type="ECO:0000256" key="2">
    <source>
        <dbReference type="RuleBase" id="RU000461"/>
    </source>
</evidence>
<dbReference type="EMBL" id="JACIEB010000006">
    <property type="protein sequence ID" value="MBB3983085.1"/>
    <property type="molecule type" value="Genomic_DNA"/>
</dbReference>
<keyword evidence="2" id="KW-0479">Metal-binding</keyword>
<keyword evidence="2" id="KW-0503">Monooxygenase</keyword>
<dbReference type="GO" id="GO:0016705">
    <property type="term" value="F:oxidoreductase activity, acting on paired donors, with incorporation or reduction of molecular oxygen"/>
    <property type="evidence" value="ECO:0007669"/>
    <property type="project" value="InterPro"/>
</dbReference>
<dbReference type="PRINTS" id="PR00385">
    <property type="entry name" value="P450"/>
</dbReference>
<dbReference type="RefSeq" id="WP_183956079.1">
    <property type="nucleotide sequence ID" value="NZ_JACIEB010000006.1"/>
</dbReference>
<dbReference type="Gene3D" id="1.10.630.10">
    <property type="entry name" value="Cytochrome P450"/>
    <property type="match status" value="1"/>
</dbReference>
<keyword evidence="4" id="KW-1185">Reference proteome</keyword>
<dbReference type="PANTHER" id="PTHR46696:SF3">
    <property type="entry name" value="PULCHERRIMINIC ACID SYNTHASE"/>
    <property type="match status" value="1"/>
</dbReference>
<gene>
    <name evidence="3" type="ORF">GGR44_002765</name>
</gene>
<dbReference type="PROSITE" id="PS00086">
    <property type="entry name" value="CYTOCHROME_P450"/>
    <property type="match status" value="1"/>
</dbReference>
<protein>
    <submittedName>
        <fullName evidence="3">Cytochrome P450</fullName>
    </submittedName>
</protein>
<accession>A0A7W6DLZ9</accession>
<dbReference type="GO" id="GO:0004497">
    <property type="term" value="F:monooxygenase activity"/>
    <property type="evidence" value="ECO:0007669"/>
    <property type="project" value="UniProtKB-KW"/>
</dbReference>
<comment type="caution">
    <text evidence="3">The sequence shown here is derived from an EMBL/GenBank/DDBJ whole genome shotgun (WGS) entry which is preliminary data.</text>
</comment>
<dbReference type="SUPFAM" id="SSF48264">
    <property type="entry name" value="Cytochrome P450"/>
    <property type="match status" value="1"/>
</dbReference>
<organism evidence="3 4">
    <name type="scientific">Sphingobium fontiphilum</name>
    <dbReference type="NCBI Taxonomy" id="944425"/>
    <lineage>
        <taxon>Bacteria</taxon>
        <taxon>Pseudomonadati</taxon>
        <taxon>Pseudomonadota</taxon>
        <taxon>Alphaproteobacteria</taxon>
        <taxon>Sphingomonadales</taxon>
        <taxon>Sphingomonadaceae</taxon>
        <taxon>Sphingobium</taxon>
    </lineage>
</organism>
<dbReference type="InterPro" id="IPR036396">
    <property type="entry name" value="Cyt_P450_sf"/>
</dbReference>
<evidence type="ECO:0000313" key="3">
    <source>
        <dbReference type="EMBL" id="MBB3983085.1"/>
    </source>
</evidence>
<dbReference type="PANTHER" id="PTHR46696">
    <property type="entry name" value="P450, PUTATIVE (EUROFUNG)-RELATED"/>
    <property type="match status" value="1"/>
</dbReference>
<proteinExistence type="inferred from homology"/>
<dbReference type="GO" id="GO:0020037">
    <property type="term" value="F:heme binding"/>
    <property type="evidence" value="ECO:0007669"/>
    <property type="project" value="InterPro"/>
</dbReference>
<name>A0A7W6DLZ9_9SPHN</name>
<dbReference type="GO" id="GO:0005506">
    <property type="term" value="F:iron ion binding"/>
    <property type="evidence" value="ECO:0007669"/>
    <property type="project" value="InterPro"/>
</dbReference>
<evidence type="ECO:0000313" key="4">
    <source>
        <dbReference type="Proteomes" id="UP000552757"/>
    </source>
</evidence>
<comment type="similarity">
    <text evidence="1 2">Belongs to the cytochrome P450 family.</text>
</comment>
<dbReference type="InterPro" id="IPR002397">
    <property type="entry name" value="Cyt_P450_B"/>
</dbReference>
<dbReference type="Pfam" id="PF00067">
    <property type="entry name" value="p450"/>
    <property type="match status" value="1"/>
</dbReference>
<evidence type="ECO:0000256" key="1">
    <source>
        <dbReference type="ARBA" id="ARBA00010617"/>
    </source>
</evidence>